<dbReference type="EMBL" id="CADEPI010000200">
    <property type="protein sequence ID" value="CAB3380084.1"/>
    <property type="molecule type" value="Genomic_DNA"/>
</dbReference>
<keyword evidence="2" id="KW-1185">Reference proteome</keyword>
<sequence length="119" mass="13256">MLKLLNGLGGAQAPIRYLLARPVRQSAHLLPPGEIVRLDPRAQAAGCVYFADSIVVPSDRRAGAKDLWISVKPAPIWISLAHSVFVQFWIILHRNTSWCQQTRRRCPPPDVRLLISSPA</sequence>
<dbReference type="Proteomes" id="UP000494165">
    <property type="component" value="Unassembled WGS sequence"/>
</dbReference>
<protein>
    <submittedName>
        <fullName evidence="1">Uncharacterized protein</fullName>
    </submittedName>
</protein>
<reference evidence="1 2" key="1">
    <citation type="submission" date="2020-04" db="EMBL/GenBank/DDBJ databases">
        <authorList>
            <person name="Alioto T."/>
            <person name="Alioto T."/>
            <person name="Gomez Garrido J."/>
        </authorList>
    </citation>
    <scope>NUCLEOTIDE SEQUENCE [LARGE SCALE GENOMIC DNA]</scope>
</reference>
<gene>
    <name evidence="1" type="ORF">CLODIP_2_CD09372</name>
</gene>
<evidence type="ECO:0000313" key="1">
    <source>
        <dbReference type="EMBL" id="CAB3380084.1"/>
    </source>
</evidence>
<comment type="caution">
    <text evidence="1">The sequence shown here is derived from an EMBL/GenBank/DDBJ whole genome shotgun (WGS) entry which is preliminary data.</text>
</comment>
<accession>A0A8S1DBS2</accession>
<name>A0A8S1DBS2_9INSE</name>
<evidence type="ECO:0000313" key="2">
    <source>
        <dbReference type="Proteomes" id="UP000494165"/>
    </source>
</evidence>
<organism evidence="1 2">
    <name type="scientific">Cloeon dipterum</name>
    <dbReference type="NCBI Taxonomy" id="197152"/>
    <lineage>
        <taxon>Eukaryota</taxon>
        <taxon>Metazoa</taxon>
        <taxon>Ecdysozoa</taxon>
        <taxon>Arthropoda</taxon>
        <taxon>Hexapoda</taxon>
        <taxon>Insecta</taxon>
        <taxon>Pterygota</taxon>
        <taxon>Palaeoptera</taxon>
        <taxon>Ephemeroptera</taxon>
        <taxon>Pisciforma</taxon>
        <taxon>Baetidae</taxon>
        <taxon>Cloeon</taxon>
    </lineage>
</organism>
<dbReference type="AlphaFoldDB" id="A0A8S1DBS2"/>
<proteinExistence type="predicted"/>